<evidence type="ECO:0000313" key="3">
    <source>
        <dbReference type="Proteomes" id="UP001158576"/>
    </source>
</evidence>
<feature type="region of interest" description="Disordered" evidence="1">
    <location>
        <begin position="1"/>
        <end position="59"/>
    </location>
</feature>
<name>A0ABN7SWA4_OIKDI</name>
<reference evidence="2 3" key="1">
    <citation type="submission" date="2021-04" db="EMBL/GenBank/DDBJ databases">
        <authorList>
            <person name="Bliznina A."/>
        </authorList>
    </citation>
    <scope>NUCLEOTIDE SEQUENCE [LARGE SCALE GENOMIC DNA]</scope>
</reference>
<gene>
    <name evidence="2" type="ORF">OKIOD_LOCUS12884</name>
</gene>
<evidence type="ECO:0000313" key="2">
    <source>
        <dbReference type="EMBL" id="CAG5109599.1"/>
    </source>
</evidence>
<protein>
    <submittedName>
        <fullName evidence="2">Oidioi.mRNA.OKI2018_I69.chr2.g4119.t1.cds</fullName>
    </submittedName>
</protein>
<accession>A0ABN7SWA4</accession>
<keyword evidence="3" id="KW-1185">Reference proteome</keyword>
<dbReference type="EMBL" id="OU015567">
    <property type="protein sequence ID" value="CAG5109599.1"/>
    <property type="molecule type" value="Genomic_DNA"/>
</dbReference>
<organism evidence="2 3">
    <name type="scientific">Oikopleura dioica</name>
    <name type="common">Tunicate</name>
    <dbReference type="NCBI Taxonomy" id="34765"/>
    <lineage>
        <taxon>Eukaryota</taxon>
        <taxon>Metazoa</taxon>
        <taxon>Chordata</taxon>
        <taxon>Tunicata</taxon>
        <taxon>Appendicularia</taxon>
        <taxon>Copelata</taxon>
        <taxon>Oikopleuridae</taxon>
        <taxon>Oikopleura</taxon>
    </lineage>
</organism>
<sequence>MPAADRPRRGPQVRDIYVPANNEPRYNAAQLRRMRNGRQQERQRENQAQRTNNPERPEEVIARITRENANNPAKIAKKIKKTLALVMKGLGKHEPSLLSQKLPMHPDEWIPVFRRFTDEQWGAHFNPDHFDSVDDPRFESAVKNFLFVERTADFDNDSIFMAEKFKLPNLLGEGMIKGRQIATLAVPEWQEHISEIELRQILNECVATAIITAIVSRYVCLHPKCRLLLKDDKAIFPHIRDFHPEQLKENSVGRRKRKAAWKYRSLDNMDDCPAGKKFLFGFKDKDSNFYEKVSTSETTVLYTSRHINASPTQFEHPIPVHNFPAHYDSDSD</sequence>
<dbReference type="Proteomes" id="UP001158576">
    <property type="component" value="Chromosome 2"/>
</dbReference>
<proteinExistence type="predicted"/>
<evidence type="ECO:0000256" key="1">
    <source>
        <dbReference type="SAM" id="MobiDB-lite"/>
    </source>
</evidence>
<feature type="compositionally biased region" description="Basic and acidic residues" evidence="1">
    <location>
        <begin position="38"/>
        <end position="59"/>
    </location>
</feature>